<sequence length="165" mass="18505">MDLLDSDDFDQYLGDGSDMMEVDLLVKDVVLQTCGVCREICWNMKLTAVACQRCSKDKGDMKKWSTENNVHPADIPQALKGLIELEEMMAVMSVRPLGFSTNTKTMSAALFTILWQHTFPVFPKNARPTTCPSTSKDNRVVMHILVMAIALHTVTVNCLYSDIQK</sequence>
<accession>A0A9P7RY10</accession>
<dbReference type="KEGG" id="more:E1B28_010163"/>
<dbReference type="RefSeq" id="XP_043007578.1">
    <property type="nucleotide sequence ID" value="XM_043160773.1"/>
</dbReference>
<gene>
    <name evidence="1" type="ORF">E1B28_010163</name>
</gene>
<dbReference type="AlphaFoldDB" id="A0A9P7RY10"/>
<dbReference type="Proteomes" id="UP001049176">
    <property type="component" value="Chromosome 6"/>
</dbReference>
<name>A0A9P7RY10_9AGAR</name>
<proteinExistence type="predicted"/>
<protein>
    <submittedName>
        <fullName evidence="1">Uncharacterized protein</fullName>
    </submittedName>
</protein>
<dbReference type="OrthoDB" id="432234at2759"/>
<evidence type="ECO:0000313" key="1">
    <source>
        <dbReference type="EMBL" id="KAG7091108.1"/>
    </source>
</evidence>
<dbReference type="EMBL" id="CM032186">
    <property type="protein sequence ID" value="KAG7091108.1"/>
    <property type="molecule type" value="Genomic_DNA"/>
</dbReference>
<keyword evidence="2" id="KW-1185">Reference proteome</keyword>
<reference evidence="1" key="1">
    <citation type="journal article" date="2021" name="Genome Biol. Evol.">
        <title>The assembled and annotated genome of the fairy-ring fungus Marasmius oreades.</title>
        <authorList>
            <person name="Hiltunen M."/>
            <person name="Ament-Velasquez S.L."/>
            <person name="Johannesson H."/>
        </authorList>
    </citation>
    <scope>NUCLEOTIDE SEQUENCE</scope>
    <source>
        <strain evidence="1">03SP1</strain>
    </source>
</reference>
<comment type="caution">
    <text evidence="1">The sequence shown here is derived from an EMBL/GenBank/DDBJ whole genome shotgun (WGS) entry which is preliminary data.</text>
</comment>
<evidence type="ECO:0000313" key="2">
    <source>
        <dbReference type="Proteomes" id="UP001049176"/>
    </source>
</evidence>
<dbReference type="GeneID" id="66079239"/>
<organism evidence="1 2">
    <name type="scientific">Marasmius oreades</name>
    <name type="common">fairy-ring Marasmius</name>
    <dbReference type="NCBI Taxonomy" id="181124"/>
    <lineage>
        <taxon>Eukaryota</taxon>
        <taxon>Fungi</taxon>
        <taxon>Dikarya</taxon>
        <taxon>Basidiomycota</taxon>
        <taxon>Agaricomycotina</taxon>
        <taxon>Agaricomycetes</taxon>
        <taxon>Agaricomycetidae</taxon>
        <taxon>Agaricales</taxon>
        <taxon>Marasmiineae</taxon>
        <taxon>Marasmiaceae</taxon>
        <taxon>Marasmius</taxon>
    </lineage>
</organism>